<reference evidence="2 3" key="1">
    <citation type="submission" date="2023-08" db="EMBL/GenBank/DDBJ databases">
        <title>Characterization of two Paracoccaceae strains isolated from Phycosphere and proposal of Xinfangfangia lacusdiani sp. nov.</title>
        <authorList>
            <person name="Deng Y."/>
            <person name="Zhang Y.Q."/>
        </authorList>
    </citation>
    <scope>NUCLEOTIDE SEQUENCE [LARGE SCALE GENOMIC DNA]</scope>
    <source>
        <strain evidence="2 3">CPCC 101601</strain>
    </source>
</reference>
<keyword evidence="2" id="KW-0378">Hydrolase</keyword>
<protein>
    <submittedName>
        <fullName evidence="2">Alpha/beta hydrolase</fullName>
    </submittedName>
</protein>
<evidence type="ECO:0000313" key="2">
    <source>
        <dbReference type="EMBL" id="MDQ2064983.1"/>
    </source>
</evidence>
<dbReference type="Proteomes" id="UP001239680">
    <property type="component" value="Unassembled WGS sequence"/>
</dbReference>
<dbReference type="Pfam" id="PF12146">
    <property type="entry name" value="Hydrolase_4"/>
    <property type="match status" value="1"/>
</dbReference>
<gene>
    <name evidence="2" type="ORF">Q9295_01230</name>
</gene>
<evidence type="ECO:0000313" key="3">
    <source>
        <dbReference type="Proteomes" id="UP001239680"/>
    </source>
</evidence>
<comment type="caution">
    <text evidence="2">The sequence shown here is derived from an EMBL/GenBank/DDBJ whole genome shotgun (WGS) entry which is preliminary data.</text>
</comment>
<dbReference type="PANTHER" id="PTHR11614">
    <property type="entry name" value="PHOSPHOLIPASE-RELATED"/>
    <property type="match status" value="1"/>
</dbReference>
<dbReference type="Gene3D" id="3.40.50.1820">
    <property type="entry name" value="alpha/beta hydrolase"/>
    <property type="match status" value="1"/>
</dbReference>
<proteinExistence type="predicted"/>
<dbReference type="InterPro" id="IPR022742">
    <property type="entry name" value="Hydrolase_4"/>
</dbReference>
<evidence type="ECO:0000259" key="1">
    <source>
        <dbReference type="Pfam" id="PF12146"/>
    </source>
</evidence>
<name>A0ABU0VTE5_9RHOB</name>
<dbReference type="RefSeq" id="WP_306678573.1">
    <property type="nucleotide sequence ID" value="NZ_JAVDBT010000001.1"/>
</dbReference>
<dbReference type="GO" id="GO:0016787">
    <property type="term" value="F:hydrolase activity"/>
    <property type="evidence" value="ECO:0007669"/>
    <property type="project" value="UniProtKB-KW"/>
</dbReference>
<sequence length="316" mass="34944">MSLNAALQPAPFDLARADGPTEGHAVWLWTADGVRIRAAVWAGGKKGTVVLLPGRTEYVEKYGRAAADLLARGYSVVSLDWRGQGLAARALADPMKGHVVDFDEYQRDLDALLGLVAKEGLPQPLMLLSHSMGGCIALRALHRDLGFKASVFSAPMWGIVIPWYKRLTARLLVRYADELRMTERFVPSTSRKSNVLDVAFTGNPLTNDAQMWDYMVAQLREEPKLGLGGPSVAWLRAALRECAALMSMPAPNVPALTCVGARERVVKPMPIYQRMDDWPKGELEVYPSALHEIMMEGPELRKAFFDSAVSLFDKHR</sequence>
<dbReference type="EMBL" id="JAVDBT010000001">
    <property type="protein sequence ID" value="MDQ2064983.1"/>
    <property type="molecule type" value="Genomic_DNA"/>
</dbReference>
<accession>A0ABU0VTE5</accession>
<feature type="domain" description="Serine aminopeptidase S33" evidence="1">
    <location>
        <begin position="45"/>
        <end position="296"/>
    </location>
</feature>
<organism evidence="2 3">
    <name type="scientific">Pseudogemmobacter lacusdianii</name>
    <dbReference type="NCBI Taxonomy" id="3069608"/>
    <lineage>
        <taxon>Bacteria</taxon>
        <taxon>Pseudomonadati</taxon>
        <taxon>Pseudomonadota</taxon>
        <taxon>Alphaproteobacteria</taxon>
        <taxon>Rhodobacterales</taxon>
        <taxon>Paracoccaceae</taxon>
        <taxon>Pseudogemmobacter</taxon>
    </lineage>
</organism>
<dbReference type="InterPro" id="IPR029058">
    <property type="entry name" value="AB_hydrolase_fold"/>
</dbReference>
<keyword evidence="3" id="KW-1185">Reference proteome</keyword>
<dbReference type="SUPFAM" id="SSF53474">
    <property type="entry name" value="alpha/beta-Hydrolases"/>
    <property type="match status" value="1"/>
</dbReference>
<dbReference type="InterPro" id="IPR051044">
    <property type="entry name" value="MAG_DAG_Lipase"/>
</dbReference>